<feature type="compositionally biased region" description="Basic and acidic residues" evidence="1">
    <location>
        <begin position="22"/>
        <end position="44"/>
    </location>
</feature>
<dbReference type="KEGG" id="ggr:HKW67_19660"/>
<name>A0A6M4IRN3_9BACT</name>
<sequence length="851" mass="93209">MSLISAASPDSLFGQAQPKPPAKRDTLTAEERTAAREATRDARSIARRQLSPDSVVRRLRADSASASAFSDPEAKLILTRAREARTRQDSALRAYKATATQRISMGMGAKRLGLEKLLFRGDNVAEISWRRDVGVRVRPIGSRITVPMASSSSGDFSSAISIPYFPGRESLWFPSSNFGVVKSDIDEREVIHPLANGAETYYKYATGDSVDIKLDGGRVIKLRELRITARRPDWRVFVGSFWFDRDGGQLVRAAYRLAMDLEIWDVASEENEADKKVSREADRLRDSIARVRMPRDLYVKDSILRAPAVQARAKDENSDEDVPVWVKATFRPAKAKLDAISVEYGLYQGKFWLPRANSATASMQLGFVRTPFSIDEKFTYEDVNGDFSLAAIPAARLSGAAGDSSARDTTVITGGNDVNITVGGGSDRSGKATKPDTTKMSTSARARYRACQKDSTYTRVESRYEGALRVAYDMPCDASKLANSPALPPAVASDEELFDIKSRDELLSALDLSLQPGWMPQMPTVRLGSDLLRFNRVEGFSAGVNVSQVLGAGYTLNAVGRIGHADLHANGELSLARSNGARTVTATVYHRLAATNPEWGGGLSFGPSLPAFIYGRDEGFYYRTMGAELGERRERRRGALEYKLFIERQWTAGDTDVVNTFSLAKLIADRRFRRNIESEALSVTGVSGMYSRVLLERPKGLRFTTVLNGEAGTGTFQYARASAEGTATRPVGRFSTALTGAIGSSLGDVPRQRGWFLGGVRTVRGQIAGTQDGDAFWLARAEVGTKQGFFRPVGFFDIGWAGSRDAFGKTQPQRGAGVGFGVLDGLIRVDFSRGLYPLKQWRTDFYLSAAL</sequence>
<proteinExistence type="predicted"/>
<feature type="region of interest" description="Disordered" evidence="1">
    <location>
        <begin position="422"/>
        <end position="445"/>
    </location>
</feature>
<evidence type="ECO:0000313" key="2">
    <source>
        <dbReference type="EMBL" id="QJR37574.1"/>
    </source>
</evidence>
<dbReference type="Gene3D" id="2.40.160.50">
    <property type="entry name" value="membrane protein fhac: a member of the omp85/tpsb transporter family"/>
    <property type="match status" value="1"/>
</dbReference>
<dbReference type="RefSeq" id="WP_171227009.1">
    <property type="nucleotide sequence ID" value="NZ_CP053085.1"/>
</dbReference>
<dbReference type="Proteomes" id="UP000500938">
    <property type="component" value="Chromosome"/>
</dbReference>
<evidence type="ECO:0000313" key="3">
    <source>
        <dbReference type="Proteomes" id="UP000500938"/>
    </source>
</evidence>
<reference evidence="2 3" key="1">
    <citation type="submission" date="2020-05" db="EMBL/GenBank/DDBJ databases">
        <title>Complete genome sequence of Gemmatimonas greenlandica TET16.</title>
        <authorList>
            <person name="Zeng Y."/>
        </authorList>
    </citation>
    <scope>NUCLEOTIDE SEQUENCE [LARGE SCALE GENOMIC DNA]</scope>
    <source>
        <strain evidence="2 3">TET16</strain>
    </source>
</reference>
<organism evidence="2 3">
    <name type="scientific">Gemmatimonas groenlandica</name>
    <dbReference type="NCBI Taxonomy" id="2732249"/>
    <lineage>
        <taxon>Bacteria</taxon>
        <taxon>Pseudomonadati</taxon>
        <taxon>Gemmatimonadota</taxon>
        <taxon>Gemmatimonadia</taxon>
        <taxon>Gemmatimonadales</taxon>
        <taxon>Gemmatimonadaceae</taxon>
        <taxon>Gemmatimonas</taxon>
    </lineage>
</organism>
<protein>
    <submittedName>
        <fullName evidence="2">Uncharacterized protein</fullName>
    </submittedName>
</protein>
<dbReference type="EMBL" id="CP053085">
    <property type="protein sequence ID" value="QJR37574.1"/>
    <property type="molecule type" value="Genomic_DNA"/>
</dbReference>
<keyword evidence="3" id="KW-1185">Reference proteome</keyword>
<dbReference type="AlphaFoldDB" id="A0A6M4IRN3"/>
<feature type="region of interest" description="Disordered" evidence="1">
    <location>
        <begin position="1"/>
        <end position="49"/>
    </location>
</feature>
<accession>A0A6M4IRN3</accession>
<evidence type="ECO:0000256" key="1">
    <source>
        <dbReference type="SAM" id="MobiDB-lite"/>
    </source>
</evidence>
<feature type="compositionally biased region" description="Basic and acidic residues" evidence="1">
    <location>
        <begin position="428"/>
        <end position="437"/>
    </location>
</feature>
<gene>
    <name evidence="2" type="ORF">HKW67_19660</name>
</gene>